<keyword evidence="1" id="KW-0805">Transcription regulation</keyword>
<gene>
    <name evidence="7" type="ORF">FHP25_13920</name>
</gene>
<keyword evidence="8" id="KW-1185">Reference proteome</keyword>
<dbReference type="PRINTS" id="PR00455">
    <property type="entry name" value="HTHTETR"/>
</dbReference>
<dbReference type="PANTHER" id="PTHR30055:SF234">
    <property type="entry name" value="HTH-TYPE TRANSCRIPTIONAL REGULATOR BETI"/>
    <property type="match status" value="1"/>
</dbReference>
<evidence type="ECO:0000256" key="1">
    <source>
        <dbReference type="ARBA" id="ARBA00023015"/>
    </source>
</evidence>
<evidence type="ECO:0000259" key="6">
    <source>
        <dbReference type="PROSITE" id="PS50977"/>
    </source>
</evidence>
<dbReference type="PROSITE" id="PS50977">
    <property type="entry name" value="HTH_TETR_2"/>
    <property type="match status" value="1"/>
</dbReference>
<feature type="compositionally biased region" description="Basic and acidic residues" evidence="5">
    <location>
        <begin position="11"/>
        <end position="20"/>
    </location>
</feature>
<sequence>MVQGKTAALASDDRQPDREAAGGRDILLSAALNAFATQGFHGTSMRDIATRAGMSISATYYYFPSKADLLRHIMVSVTEDLIADLEAARDAAGDDPTARLAAIVRAHVRLHTERQMESFVGNSELRSLSAADHATVIGLRDRVSTIFKDAVADGRQRGVFDCPHPAEATMAVVTMCTSVAGWYRLDGRHNPQTIADRYAALALRLVGCSAA</sequence>
<dbReference type="Proteomes" id="UP000321638">
    <property type="component" value="Unassembled WGS sequence"/>
</dbReference>
<name>A0A5C8PMW4_9HYPH</name>
<dbReference type="Pfam" id="PF00440">
    <property type="entry name" value="TetR_N"/>
    <property type="match status" value="1"/>
</dbReference>
<feature type="domain" description="HTH tetR-type" evidence="6">
    <location>
        <begin position="21"/>
        <end position="81"/>
    </location>
</feature>
<dbReference type="SUPFAM" id="SSF48498">
    <property type="entry name" value="Tetracyclin repressor-like, C-terminal domain"/>
    <property type="match status" value="1"/>
</dbReference>
<evidence type="ECO:0000313" key="8">
    <source>
        <dbReference type="Proteomes" id="UP000321638"/>
    </source>
</evidence>
<dbReference type="InterPro" id="IPR009057">
    <property type="entry name" value="Homeodomain-like_sf"/>
</dbReference>
<evidence type="ECO:0000256" key="4">
    <source>
        <dbReference type="PROSITE-ProRule" id="PRU00335"/>
    </source>
</evidence>
<dbReference type="Pfam" id="PF17932">
    <property type="entry name" value="TetR_C_24"/>
    <property type="match status" value="1"/>
</dbReference>
<dbReference type="EMBL" id="VDUZ01000013">
    <property type="protein sequence ID" value="TXL75738.1"/>
    <property type="molecule type" value="Genomic_DNA"/>
</dbReference>
<dbReference type="InterPro" id="IPR001647">
    <property type="entry name" value="HTH_TetR"/>
</dbReference>
<protein>
    <submittedName>
        <fullName evidence="7">TetR/AcrR family transcriptional regulator</fullName>
    </submittedName>
</protein>
<organism evidence="7 8">
    <name type="scientific">Vineibacter terrae</name>
    <dbReference type="NCBI Taxonomy" id="2586908"/>
    <lineage>
        <taxon>Bacteria</taxon>
        <taxon>Pseudomonadati</taxon>
        <taxon>Pseudomonadota</taxon>
        <taxon>Alphaproteobacteria</taxon>
        <taxon>Hyphomicrobiales</taxon>
        <taxon>Vineibacter</taxon>
    </lineage>
</organism>
<dbReference type="Gene3D" id="1.10.357.10">
    <property type="entry name" value="Tetracycline Repressor, domain 2"/>
    <property type="match status" value="1"/>
</dbReference>
<dbReference type="InterPro" id="IPR041490">
    <property type="entry name" value="KstR2_TetR_C"/>
</dbReference>
<evidence type="ECO:0000313" key="7">
    <source>
        <dbReference type="EMBL" id="TXL75738.1"/>
    </source>
</evidence>
<dbReference type="InterPro" id="IPR036271">
    <property type="entry name" value="Tet_transcr_reg_TetR-rel_C_sf"/>
</dbReference>
<dbReference type="PANTHER" id="PTHR30055">
    <property type="entry name" value="HTH-TYPE TRANSCRIPTIONAL REGULATOR RUTR"/>
    <property type="match status" value="1"/>
</dbReference>
<dbReference type="SUPFAM" id="SSF46689">
    <property type="entry name" value="Homeodomain-like"/>
    <property type="match status" value="1"/>
</dbReference>
<keyword evidence="3" id="KW-0804">Transcription</keyword>
<feature type="region of interest" description="Disordered" evidence="5">
    <location>
        <begin position="1"/>
        <end position="20"/>
    </location>
</feature>
<accession>A0A5C8PMW4</accession>
<evidence type="ECO:0000256" key="3">
    <source>
        <dbReference type="ARBA" id="ARBA00023163"/>
    </source>
</evidence>
<dbReference type="RefSeq" id="WP_147847542.1">
    <property type="nucleotide sequence ID" value="NZ_VDUZ01000013.1"/>
</dbReference>
<dbReference type="InterPro" id="IPR050109">
    <property type="entry name" value="HTH-type_TetR-like_transc_reg"/>
</dbReference>
<proteinExistence type="predicted"/>
<keyword evidence="2 4" id="KW-0238">DNA-binding</keyword>
<evidence type="ECO:0000256" key="2">
    <source>
        <dbReference type="ARBA" id="ARBA00023125"/>
    </source>
</evidence>
<reference evidence="7 8" key="1">
    <citation type="submission" date="2019-06" db="EMBL/GenBank/DDBJ databases">
        <title>New taxonomy in bacterial strain CC-CFT640, isolated from vineyard.</title>
        <authorList>
            <person name="Lin S.-Y."/>
            <person name="Tsai C.-F."/>
            <person name="Young C.-C."/>
        </authorList>
    </citation>
    <scope>NUCLEOTIDE SEQUENCE [LARGE SCALE GENOMIC DNA]</scope>
    <source>
        <strain evidence="7 8">CC-CFT640</strain>
    </source>
</reference>
<dbReference type="GO" id="GO:0003700">
    <property type="term" value="F:DNA-binding transcription factor activity"/>
    <property type="evidence" value="ECO:0007669"/>
    <property type="project" value="TreeGrafter"/>
</dbReference>
<dbReference type="GO" id="GO:0000976">
    <property type="term" value="F:transcription cis-regulatory region binding"/>
    <property type="evidence" value="ECO:0007669"/>
    <property type="project" value="TreeGrafter"/>
</dbReference>
<evidence type="ECO:0000256" key="5">
    <source>
        <dbReference type="SAM" id="MobiDB-lite"/>
    </source>
</evidence>
<dbReference type="OrthoDB" id="9814200at2"/>
<dbReference type="AlphaFoldDB" id="A0A5C8PMW4"/>
<feature type="DNA-binding region" description="H-T-H motif" evidence="4">
    <location>
        <begin position="44"/>
        <end position="63"/>
    </location>
</feature>
<comment type="caution">
    <text evidence="7">The sequence shown here is derived from an EMBL/GenBank/DDBJ whole genome shotgun (WGS) entry which is preliminary data.</text>
</comment>